<evidence type="ECO:0000313" key="3">
    <source>
        <dbReference type="EMBL" id="SDD82912.1"/>
    </source>
</evidence>
<proteinExistence type="predicted"/>
<organism evidence="3 4">
    <name type="scientific">Niabella drilacis (strain DSM 25811 / CCM 8410 / CCUG 62505 / LMG 26954 / E90)</name>
    <dbReference type="NCBI Taxonomy" id="1285928"/>
    <lineage>
        <taxon>Bacteria</taxon>
        <taxon>Pseudomonadati</taxon>
        <taxon>Bacteroidota</taxon>
        <taxon>Chitinophagia</taxon>
        <taxon>Chitinophagales</taxon>
        <taxon>Chitinophagaceae</taxon>
        <taxon>Niabella</taxon>
    </lineage>
</organism>
<dbReference type="SUPFAM" id="SSF51735">
    <property type="entry name" value="NAD(P)-binding Rossmann-fold domains"/>
    <property type="match status" value="1"/>
</dbReference>
<evidence type="ECO:0000259" key="2">
    <source>
        <dbReference type="Pfam" id="PF19051"/>
    </source>
</evidence>
<evidence type="ECO:0000313" key="4">
    <source>
        <dbReference type="Proteomes" id="UP000198757"/>
    </source>
</evidence>
<dbReference type="PANTHER" id="PTHR43818:SF5">
    <property type="entry name" value="OXIDOREDUCTASE FAMILY PROTEIN"/>
    <property type="match status" value="1"/>
</dbReference>
<evidence type="ECO:0000259" key="1">
    <source>
        <dbReference type="Pfam" id="PF01408"/>
    </source>
</evidence>
<dbReference type="AlphaFoldDB" id="A0A1G6XY14"/>
<dbReference type="STRING" id="1285928.SAMN04487894_11457"/>
<dbReference type="Pfam" id="PF19051">
    <property type="entry name" value="GFO_IDH_MocA_C2"/>
    <property type="match status" value="1"/>
</dbReference>
<dbReference type="InterPro" id="IPR050463">
    <property type="entry name" value="Gfo/Idh/MocA_oxidrdct_glycsds"/>
</dbReference>
<feature type="domain" description="Gfo/Idh/MocA-like oxidoreductase N-terminal" evidence="1">
    <location>
        <begin position="40"/>
        <end position="165"/>
    </location>
</feature>
<name>A0A1G6XY14_NIADE</name>
<protein>
    <submittedName>
        <fullName evidence="3">Predicted dehydrogenase</fullName>
    </submittedName>
</protein>
<dbReference type="SUPFAM" id="SSF55347">
    <property type="entry name" value="Glyceraldehyde-3-phosphate dehydrogenase-like, C-terminal domain"/>
    <property type="match status" value="1"/>
</dbReference>
<reference evidence="4" key="1">
    <citation type="submission" date="2016-10" db="EMBL/GenBank/DDBJ databases">
        <authorList>
            <person name="Varghese N."/>
            <person name="Submissions S."/>
        </authorList>
    </citation>
    <scope>NUCLEOTIDE SEQUENCE [LARGE SCALE GENOMIC DNA]</scope>
    <source>
        <strain evidence="4">DSM 25811 / CCM 8410 / LMG 26954 / E90</strain>
    </source>
</reference>
<keyword evidence="4" id="KW-1185">Reference proteome</keyword>
<dbReference type="OrthoDB" id="726883at2"/>
<dbReference type="PANTHER" id="PTHR43818">
    <property type="entry name" value="BCDNA.GH03377"/>
    <property type="match status" value="1"/>
</dbReference>
<sequence>MHSRRKFIAQSSALALGGLALQSFNTRNFSRTRTSAADQIRIGAIGINGMGWADTVSMLKNPGVTLAALCDVDKNVLDNRMRELSKMNIDTSKIKTYTDYRSLLDRKDIDAVIIGTPDHWHALIMIHAVQAGKDVYVEKPVGNSIAECRAMVAAQEKYNKVVQAGQWQRSQQHFRDAVDFIRSGQLGNIRTVKVWCYQGWMKPGPKVADSAPPAGVDYKLWLGPAKTRPFNSSRFHFNFRWFWDYAGGLMTDWGVHLMDYAIFGMDAPVPKTVSALGGDFAYPELYQETPDTLAALYQFDNFNLIWDHAMGIDNGLYGKDHGIAFIGNNATLELDRGGWEVLEEKRSSKKVSMQRKGPSDNGLDKHTQNFINVVRSRKLSDLNCPIQTGAHIATVCQMGNIAYRSQAKVTWDKAANKFTDSKLNAAYLMAPYHNGYTLPKI</sequence>
<dbReference type="EMBL" id="FMZO01000014">
    <property type="protein sequence ID" value="SDD82912.1"/>
    <property type="molecule type" value="Genomic_DNA"/>
</dbReference>
<dbReference type="InterPro" id="IPR036291">
    <property type="entry name" value="NAD(P)-bd_dom_sf"/>
</dbReference>
<dbReference type="Proteomes" id="UP000198757">
    <property type="component" value="Unassembled WGS sequence"/>
</dbReference>
<accession>A0A1G6XY14</accession>
<dbReference type="InterPro" id="IPR043906">
    <property type="entry name" value="Gfo/Idh/MocA_OxRdtase_bact_C"/>
</dbReference>
<dbReference type="Gene3D" id="3.30.360.10">
    <property type="entry name" value="Dihydrodipicolinate Reductase, domain 2"/>
    <property type="match status" value="1"/>
</dbReference>
<dbReference type="Gene3D" id="3.40.50.720">
    <property type="entry name" value="NAD(P)-binding Rossmann-like Domain"/>
    <property type="match status" value="1"/>
</dbReference>
<dbReference type="RefSeq" id="WP_090392036.1">
    <property type="nucleotide sequence ID" value="NZ_FMZO01000014.1"/>
</dbReference>
<dbReference type="GO" id="GO:0000166">
    <property type="term" value="F:nucleotide binding"/>
    <property type="evidence" value="ECO:0007669"/>
    <property type="project" value="InterPro"/>
</dbReference>
<dbReference type="Pfam" id="PF01408">
    <property type="entry name" value="GFO_IDH_MocA"/>
    <property type="match status" value="1"/>
</dbReference>
<feature type="domain" description="Gfo/Idh/MocA-like oxidoreductase bacterial type C-terminal" evidence="2">
    <location>
        <begin position="209"/>
        <end position="270"/>
    </location>
</feature>
<dbReference type="InterPro" id="IPR000683">
    <property type="entry name" value="Gfo/Idh/MocA-like_OxRdtase_N"/>
</dbReference>
<gene>
    <name evidence="3" type="ORF">SAMN04487894_11457</name>
</gene>